<keyword evidence="2" id="KW-1185">Reference proteome</keyword>
<accession>A0A151I1F7</accession>
<reference evidence="1 2" key="1">
    <citation type="submission" date="2015-09" db="EMBL/GenBank/DDBJ databases">
        <title>Atta colombica WGS genome.</title>
        <authorList>
            <person name="Nygaard S."/>
            <person name="Hu H."/>
            <person name="Boomsma J."/>
            <person name="Zhang G."/>
        </authorList>
    </citation>
    <scope>NUCLEOTIDE SEQUENCE [LARGE SCALE GENOMIC DNA]</scope>
    <source>
        <strain evidence="1">Treedump-2</strain>
        <tissue evidence="1">Whole body</tissue>
    </source>
</reference>
<sequence>CMHVYNKRRVEYIGDRILVVIRGEKKKNNNLVLVDNGTSLDVGVYSPDISHDRCIFQTKMKKKTHSKGANYTKLIPIASRFVVYLSC</sequence>
<protein>
    <recommendedName>
        <fullName evidence="3">60S ribosomal protein L23</fullName>
    </recommendedName>
</protein>
<evidence type="ECO:0000313" key="2">
    <source>
        <dbReference type="Proteomes" id="UP000078540"/>
    </source>
</evidence>
<organism evidence="1 2">
    <name type="scientific">Atta colombica</name>
    <dbReference type="NCBI Taxonomy" id="520822"/>
    <lineage>
        <taxon>Eukaryota</taxon>
        <taxon>Metazoa</taxon>
        <taxon>Ecdysozoa</taxon>
        <taxon>Arthropoda</taxon>
        <taxon>Hexapoda</taxon>
        <taxon>Insecta</taxon>
        <taxon>Pterygota</taxon>
        <taxon>Neoptera</taxon>
        <taxon>Endopterygota</taxon>
        <taxon>Hymenoptera</taxon>
        <taxon>Apocrita</taxon>
        <taxon>Aculeata</taxon>
        <taxon>Formicoidea</taxon>
        <taxon>Formicidae</taxon>
        <taxon>Myrmicinae</taxon>
        <taxon>Atta</taxon>
    </lineage>
</organism>
<gene>
    <name evidence="1" type="ORF">ALC53_09150</name>
</gene>
<dbReference type="Proteomes" id="UP000078540">
    <property type="component" value="Unassembled WGS sequence"/>
</dbReference>
<dbReference type="EMBL" id="KQ976572">
    <property type="protein sequence ID" value="KYM80411.1"/>
    <property type="molecule type" value="Genomic_DNA"/>
</dbReference>
<dbReference type="AlphaFoldDB" id="A0A151I1F7"/>
<name>A0A151I1F7_9HYME</name>
<evidence type="ECO:0008006" key="3">
    <source>
        <dbReference type="Google" id="ProtNLM"/>
    </source>
</evidence>
<dbReference type="STRING" id="520822.A0A151I1F7"/>
<proteinExistence type="predicted"/>
<feature type="non-terminal residue" evidence="1">
    <location>
        <position position="1"/>
    </location>
</feature>
<evidence type="ECO:0000313" key="1">
    <source>
        <dbReference type="EMBL" id="KYM80411.1"/>
    </source>
</evidence>